<feature type="transmembrane region" description="Helical" evidence="1">
    <location>
        <begin position="6"/>
        <end position="26"/>
    </location>
</feature>
<gene>
    <name evidence="2" type="ORF">T190115A13A_20254</name>
</gene>
<name>A0ABM9PMN7_9FLAO</name>
<proteinExistence type="predicted"/>
<keyword evidence="1" id="KW-0472">Membrane</keyword>
<keyword evidence="3" id="KW-1185">Reference proteome</keyword>
<accession>A0ABM9PMN7</accession>
<evidence type="ECO:0000256" key="1">
    <source>
        <dbReference type="SAM" id="Phobius"/>
    </source>
</evidence>
<dbReference type="EMBL" id="CAXJRC010000022">
    <property type="protein sequence ID" value="CAL2106974.1"/>
    <property type="molecule type" value="Genomic_DNA"/>
</dbReference>
<comment type="caution">
    <text evidence="2">The sequence shown here is derived from an EMBL/GenBank/DDBJ whole genome shotgun (WGS) entry which is preliminary data.</text>
</comment>
<evidence type="ECO:0000313" key="3">
    <source>
        <dbReference type="Proteomes" id="UP001497602"/>
    </source>
</evidence>
<evidence type="ECO:0000313" key="2">
    <source>
        <dbReference type="EMBL" id="CAL2106974.1"/>
    </source>
</evidence>
<keyword evidence="1" id="KW-1133">Transmembrane helix</keyword>
<dbReference type="RefSeq" id="WP_348705305.1">
    <property type="nucleotide sequence ID" value="NZ_CAXIYA010000033.1"/>
</dbReference>
<dbReference type="Proteomes" id="UP001497602">
    <property type="component" value="Unassembled WGS sequence"/>
</dbReference>
<reference evidence="2 3" key="1">
    <citation type="submission" date="2024-05" db="EMBL/GenBank/DDBJ databases">
        <authorList>
            <person name="Duchaud E."/>
        </authorList>
    </citation>
    <scope>NUCLEOTIDE SEQUENCE [LARGE SCALE GENOMIC DNA]</scope>
    <source>
        <strain evidence="2">Ena-SAMPLE-TAB-13-05-2024-13:56:06:370-140305</strain>
    </source>
</reference>
<keyword evidence="1" id="KW-0812">Transmembrane</keyword>
<sequence length="98" mass="11331">MGKYIFTYSLIAILTTSIVLPTYFSLSEKKCETSLVINDTENDGDENMKEELELKFFYNNNIISSFKIKESHKPDLYFFKVYNSVSKKLDSPPPESLV</sequence>
<organism evidence="2 3">
    <name type="scientific">Tenacibaculum vairaonense</name>
    <dbReference type="NCBI Taxonomy" id="3137860"/>
    <lineage>
        <taxon>Bacteria</taxon>
        <taxon>Pseudomonadati</taxon>
        <taxon>Bacteroidota</taxon>
        <taxon>Flavobacteriia</taxon>
        <taxon>Flavobacteriales</taxon>
        <taxon>Flavobacteriaceae</taxon>
        <taxon>Tenacibaculum</taxon>
    </lineage>
</organism>
<protein>
    <submittedName>
        <fullName evidence="2">Uncharacterized protein</fullName>
    </submittedName>
</protein>